<comment type="function">
    <text evidence="5">Nucleoside triphosphate pyrophosphatase that hydrolyzes 7-methyl-GTP (m(7)GTP). May have a dual role in cell division arrest and in preventing the incorporation of modified nucleotides into cellular nucleic acids.</text>
</comment>
<protein>
    <recommendedName>
        <fullName evidence="5">7-methyl-GTP pyrophosphatase</fullName>
        <shortName evidence="5">m(7)GTP pyrophosphatase</shortName>
        <ecNumber evidence="5">3.6.1.-</ecNumber>
    </recommendedName>
</protein>
<dbReference type="PANTHER" id="PTHR43213">
    <property type="entry name" value="BIFUNCTIONAL DTTP/UTP PYROPHOSPHATASE/METHYLTRANSFERASE PROTEIN-RELATED"/>
    <property type="match status" value="1"/>
</dbReference>
<comment type="cofactor">
    <cofactor evidence="5">
        <name>a divalent metal cation</name>
        <dbReference type="ChEBI" id="CHEBI:60240"/>
    </cofactor>
</comment>
<keyword evidence="7" id="KW-1185">Reference proteome</keyword>
<evidence type="ECO:0000256" key="5">
    <source>
        <dbReference type="HAMAP-Rule" id="MF_00528"/>
    </source>
</evidence>
<evidence type="ECO:0000256" key="1">
    <source>
        <dbReference type="ARBA" id="ARBA00004496"/>
    </source>
</evidence>
<organism evidence="6 7">
    <name type="scientific">Marinomonas rhodophyticola</name>
    <dbReference type="NCBI Taxonomy" id="2992803"/>
    <lineage>
        <taxon>Bacteria</taxon>
        <taxon>Pseudomonadati</taxon>
        <taxon>Pseudomonadota</taxon>
        <taxon>Gammaproteobacteria</taxon>
        <taxon>Oceanospirillales</taxon>
        <taxon>Oceanospirillaceae</taxon>
        <taxon>Marinomonas</taxon>
    </lineage>
</organism>
<evidence type="ECO:0000256" key="4">
    <source>
        <dbReference type="ARBA" id="ARBA00023080"/>
    </source>
</evidence>
<dbReference type="Proteomes" id="UP001431181">
    <property type="component" value="Unassembled WGS sequence"/>
</dbReference>
<sequence length="209" mass="23723">MPNKLILGSSSPYRKDLLKRLGVPFECHSPNIDETPLHPESAVDLVKRLSIAKAFAVDRERRGTDHTPNGIIITSDQVAVLNNKILGKPHTVDNAISQLSRFSGKKVSFLTGLCVFNQQDQSYQYTLSEYHVYFRTLTLNEIRQYVLLEQPLDCAGSFKCEGLGVCLFDKMEGDDPNSLIGLPLISLSRLLRETRHQPNRLKTKWRKDR</sequence>
<proteinExistence type="inferred from homology"/>
<dbReference type="EC" id="3.6.1.-" evidence="5"/>
<evidence type="ECO:0000313" key="7">
    <source>
        <dbReference type="Proteomes" id="UP001431181"/>
    </source>
</evidence>
<name>A0ABT3KMI3_9GAMM</name>
<dbReference type="InterPro" id="IPR029001">
    <property type="entry name" value="ITPase-like_fam"/>
</dbReference>
<dbReference type="SUPFAM" id="SSF52972">
    <property type="entry name" value="ITPase-like"/>
    <property type="match status" value="1"/>
</dbReference>
<dbReference type="PIRSF" id="PIRSF006305">
    <property type="entry name" value="Maf"/>
    <property type="match status" value="1"/>
</dbReference>
<feature type="active site" description="Proton acceptor" evidence="5">
    <location>
        <position position="76"/>
    </location>
</feature>
<dbReference type="EMBL" id="JAPEUL010000012">
    <property type="protein sequence ID" value="MCW4631736.1"/>
    <property type="molecule type" value="Genomic_DNA"/>
</dbReference>
<feature type="site" description="Important for substrate specificity" evidence="5">
    <location>
        <position position="161"/>
    </location>
</feature>
<keyword evidence="3 5" id="KW-0378">Hydrolase</keyword>
<dbReference type="Pfam" id="PF02545">
    <property type="entry name" value="Maf"/>
    <property type="match status" value="1"/>
</dbReference>
<dbReference type="PANTHER" id="PTHR43213:SF10">
    <property type="entry name" value="7-METHYL-GTP PYROPHOSPHATASE"/>
    <property type="match status" value="1"/>
</dbReference>
<keyword evidence="4 5" id="KW-0546">Nucleotide metabolism</keyword>
<evidence type="ECO:0000256" key="3">
    <source>
        <dbReference type="ARBA" id="ARBA00022801"/>
    </source>
</evidence>
<comment type="subcellular location">
    <subcellularLocation>
        <location evidence="1 5">Cytoplasm</location>
    </subcellularLocation>
</comment>
<comment type="similarity">
    <text evidence="5">Belongs to the Maf family. YceF subfamily.</text>
</comment>
<comment type="catalytic activity">
    <reaction evidence="5">
        <text>N(7)-methyl-GTP + H2O = N(7)-methyl-GMP + diphosphate + H(+)</text>
        <dbReference type="Rhea" id="RHEA:58744"/>
        <dbReference type="ChEBI" id="CHEBI:15377"/>
        <dbReference type="ChEBI" id="CHEBI:15378"/>
        <dbReference type="ChEBI" id="CHEBI:33019"/>
        <dbReference type="ChEBI" id="CHEBI:58285"/>
        <dbReference type="ChEBI" id="CHEBI:87133"/>
    </reaction>
</comment>
<dbReference type="InterPro" id="IPR003697">
    <property type="entry name" value="Maf-like"/>
</dbReference>
<dbReference type="CDD" id="cd00555">
    <property type="entry name" value="Maf"/>
    <property type="match status" value="1"/>
</dbReference>
<dbReference type="HAMAP" id="MF_00528">
    <property type="entry name" value="Maf"/>
    <property type="match status" value="1"/>
</dbReference>
<evidence type="ECO:0000256" key="2">
    <source>
        <dbReference type="ARBA" id="ARBA00022490"/>
    </source>
</evidence>
<feature type="site" description="Important for substrate specificity" evidence="5">
    <location>
        <position position="13"/>
    </location>
</feature>
<dbReference type="Gene3D" id="3.90.950.10">
    <property type="match status" value="1"/>
</dbReference>
<feature type="site" description="Important for substrate specificity" evidence="5">
    <location>
        <position position="77"/>
    </location>
</feature>
<dbReference type="NCBIfam" id="TIGR00172">
    <property type="entry name" value="maf"/>
    <property type="match status" value="1"/>
</dbReference>
<reference evidence="6" key="1">
    <citation type="submission" date="2022-11" db="EMBL/GenBank/DDBJ databases">
        <title>Marinomonas sp. nov., isolated from marine algae.</title>
        <authorList>
            <person name="Choi D.G."/>
            <person name="Kim J.M."/>
            <person name="Lee J.K."/>
            <person name="Baek J.H."/>
            <person name="Jeon C.O."/>
        </authorList>
    </citation>
    <scope>NUCLEOTIDE SEQUENCE</scope>
    <source>
        <strain evidence="6">KJ51-3</strain>
    </source>
</reference>
<comment type="caution">
    <text evidence="6">The sequence shown here is derived from an EMBL/GenBank/DDBJ whole genome shotgun (WGS) entry which is preliminary data.</text>
</comment>
<keyword evidence="2 5" id="KW-0963">Cytoplasm</keyword>
<comment type="caution">
    <text evidence="5">Lacks conserved residue(s) required for the propagation of feature annotation.</text>
</comment>
<evidence type="ECO:0000313" key="6">
    <source>
        <dbReference type="EMBL" id="MCW4631736.1"/>
    </source>
</evidence>
<accession>A0ABT3KMI3</accession>
<dbReference type="RefSeq" id="WP_265221041.1">
    <property type="nucleotide sequence ID" value="NZ_JAPEUL010000012.1"/>
</dbReference>
<gene>
    <name evidence="6" type="ORF">ONZ52_23780</name>
</gene>